<evidence type="ECO:0000313" key="3">
    <source>
        <dbReference type="WBParaSite" id="SCUD_0002187501-mRNA-1"/>
    </source>
</evidence>
<dbReference type="Proteomes" id="UP000279833">
    <property type="component" value="Unassembled WGS sequence"/>
</dbReference>
<protein>
    <submittedName>
        <fullName evidence="1 3">Uncharacterized protein</fullName>
    </submittedName>
</protein>
<dbReference type="WBParaSite" id="SCUD_0002187501-mRNA-1">
    <property type="protein sequence ID" value="SCUD_0002187501-mRNA-1"/>
    <property type="gene ID" value="SCUD_0002187501"/>
</dbReference>
<dbReference type="AlphaFoldDB" id="A0A183L3G4"/>
<accession>A0A183L3G4</accession>
<reference evidence="1 2" key="2">
    <citation type="submission" date="2018-11" db="EMBL/GenBank/DDBJ databases">
        <authorList>
            <consortium name="Pathogen Informatics"/>
        </authorList>
    </citation>
    <scope>NUCLEOTIDE SEQUENCE [LARGE SCALE GENOMIC DNA]</scope>
    <source>
        <strain evidence="1">Dakar</strain>
        <strain evidence="2">Dakar, Senegal</strain>
    </source>
</reference>
<reference evidence="3" key="1">
    <citation type="submission" date="2016-06" db="UniProtKB">
        <authorList>
            <consortium name="WormBaseParasite"/>
        </authorList>
    </citation>
    <scope>IDENTIFICATION</scope>
</reference>
<dbReference type="STRING" id="6186.A0A183L3G4"/>
<evidence type="ECO:0000313" key="2">
    <source>
        <dbReference type="Proteomes" id="UP000279833"/>
    </source>
</evidence>
<gene>
    <name evidence="1" type="ORF">SCUD_LOCUS21872</name>
</gene>
<evidence type="ECO:0000313" key="1">
    <source>
        <dbReference type="EMBL" id="VDP76852.1"/>
    </source>
</evidence>
<keyword evidence="2" id="KW-1185">Reference proteome</keyword>
<proteinExistence type="predicted"/>
<sequence>MKTINESVSSSAIIASQMNECYTTNATKTIDTLESPPITAVISSPSETTSTVPTVVCHKSISPILNRMRNEIQQLTRWLTTIRNILETSQAKLSDQFDQDTESQQLQVNKNTILVFT</sequence>
<dbReference type="EMBL" id="UZAK01047671">
    <property type="protein sequence ID" value="VDP76852.1"/>
    <property type="molecule type" value="Genomic_DNA"/>
</dbReference>
<organism evidence="3">
    <name type="scientific">Schistosoma curassoni</name>
    <dbReference type="NCBI Taxonomy" id="6186"/>
    <lineage>
        <taxon>Eukaryota</taxon>
        <taxon>Metazoa</taxon>
        <taxon>Spiralia</taxon>
        <taxon>Lophotrochozoa</taxon>
        <taxon>Platyhelminthes</taxon>
        <taxon>Trematoda</taxon>
        <taxon>Digenea</taxon>
        <taxon>Strigeidida</taxon>
        <taxon>Schistosomatoidea</taxon>
        <taxon>Schistosomatidae</taxon>
        <taxon>Schistosoma</taxon>
    </lineage>
</organism>
<name>A0A183L3G4_9TREM</name>